<protein>
    <submittedName>
        <fullName evidence="1">Uncharacterized protein</fullName>
    </submittedName>
</protein>
<dbReference type="Proteomes" id="UP001341840">
    <property type="component" value="Unassembled WGS sequence"/>
</dbReference>
<organism evidence="1 2">
    <name type="scientific">Stylosanthes scabra</name>
    <dbReference type="NCBI Taxonomy" id="79078"/>
    <lineage>
        <taxon>Eukaryota</taxon>
        <taxon>Viridiplantae</taxon>
        <taxon>Streptophyta</taxon>
        <taxon>Embryophyta</taxon>
        <taxon>Tracheophyta</taxon>
        <taxon>Spermatophyta</taxon>
        <taxon>Magnoliopsida</taxon>
        <taxon>eudicotyledons</taxon>
        <taxon>Gunneridae</taxon>
        <taxon>Pentapetalae</taxon>
        <taxon>rosids</taxon>
        <taxon>fabids</taxon>
        <taxon>Fabales</taxon>
        <taxon>Fabaceae</taxon>
        <taxon>Papilionoideae</taxon>
        <taxon>50 kb inversion clade</taxon>
        <taxon>dalbergioids sensu lato</taxon>
        <taxon>Dalbergieae</taxon>
        <taxon>Pterocarpus clade</taxon>
        <taxon>Stylosanthes</taxon>
    </lineage>
</organism>
<reference evidence="1 2" key="1">
    <citation type="journal article" date="2023" name="Plants (Basel)">
        <title>Bridging the Gap: Combining Genomics and Transcriptomics Approaches to Understand Stylosanthes scabra, an Orphan Legume from the Brazilian Caatinga.</title>
        <authorList>
            <person name="Ferreira-Neto J.R.C."/>
            <person name="da Silva M.D."/>
            <person name="Binneck E."/>
            <person name="de Melo N.F."/>
            <person name="da Silva R.H."/>
            <person name="de Melo A.L.T.M."/>
            <person name="Pandolfi V."/>
            <person name="Bustamante F.O."/>
            <person name="Brasileiro-Vidal A.C."/>
            <person name="Benko-Iseppon A.M."/>
        </authorList>
    </citation>
    <scope>NUCLEOTIDE SEQUENCE [LARGE SCALE GENOMIC DNA]</scope>
    <source>
        <tissue evidence="1">Leaves</tissue>
    </source>
</reference>
<comment type="caution">
    <text evidence="1">The sequence shown here is derived from an EMBL/GenBank/DDBJ whole genome shotgun (WGS) entry which is preliminary data.</text>
</comment>
<gene>
    <name evidence="1" type="ORF">PIB30_052064</name>
</gene>
<keyword evidence="2" id="KW-1185">Reference proteome</keyword>
<sequence length="83" mass="9238">MTSRRRRIPAMISKEKRMNGGDDLQGEEENVADDACRKCDDESKSMVVWVVLIRGGGYGNSQRLKEDALFLLANEAAAARHSI</sequence>
<name>A0ABU6WJQ8_9FABA</name>
<dbReference type="EMBL" id="JASCZI010181617">
    <property type="protein sequence ID" value="MED6184918.1"/>
    <property type="molecule type" value="Genomic_DNA"/>
</dbReference>
<evidence type="ECO:0000313" key="1">
    <source>
        <dbReference type="EMBL" id="MED6184918.1"/>
    </source>
</evidence>
<accession>A0ABU6WJQ8</accession>
<evidence type="ECO:0000313" key="2">
    <source>
        <dbReference type="Proteomes" id="UP001341840"/>
    </source>
</evidence>
<proteinExistence type="predicted"/>